<dbReference type="GO" id="GO:0030246">
    <property type="term" value="F:carbohydrate binding"/>
    <property type="evidence" value="ECO:0007669"/>
    <property type="project" value="InterPro"/>
</dbReference>
<dbReference type="OrthoDB" id="408320at2759"/>
<evidence type="ECO:0000256" key="6">
    <source>
        <dbReference type="ARBA" id="ARBA00032230"/>
    </source>
</evidence>
<evidence type="ECO:0000256" key="3">
    <source>
        <dbReference type="ARBA" id="ARBA00012756"/>
    </source>
</evidence>
<keyword evidence="4 8" id="KW-0378">Hydrolase</keyword>
<dbReference type="InterPro" id="IPR014718">
    <property type="entry name" value="GH-type_carb-bd"/>
</dbReference>
<evidence type="ECO:0000313" key="9">
    <source>
        <dbReference type="Proteomes" id="UP000016931"/>
    </source>
</evidence>
<dbReference type="InterPro" id="IPR006102">
    <property type="entry name" value="Ig-like_GH2"/>
</dbReference>
<gene>
    <name evidence="8" type="ORF">SEPMUDRAFT_147199</name>
</gene>
<dbReference type="Pfam" id="PF02929">
    <property type="entry name" value="Bgal_small_N"/>
    <property type="match status" value="1"/>
</dbReference>
<dbReference type="InterPro" id="IPR011013">
    <property type="entry name" value="Gal_mutarotase_sf_dom"/>
</dbReference>
<dbReference type="Pfam" id="PF00703">
    <property type="entry name" value="Glyco_hydro_2"/>
    <property type="match status" value="1"/>
</dbReference>
<dbReference type="Gene3D" id="2.60.120.260">
    <property type="entry name" value="Galactose-binding domain-like"/>
    <property type="match status" value="1"/>
</dbReference>
<evidence type="ECO:0000259" key="7">
    <source>
        <dbReference type="SMART" id="SM01038"/>
    </source>
</evidence>
<dbReference type="Proteomes" id="UP000016931">
    <property type="component" value="Unassembled WGS sequence"/>
</dbReference>
<dbReference type="PRINTS" id="PR00132">
    <property type="entry name" value="GLHYDRLASE2"/>
</dbReference>
<dbReference type="SUPFAM" id="SSF49303">
    <property type="entry name" value="beta-Galactosidase/glucuronidase domain"/>
    <property type="match status" value="2"/>
</dbReference>
<dbReference type="GeneID" id="27901280"/>
<dbReference type="HOGENOM" id="CLU_002346_0_2_1"/>
<dbReference type="OMA" id="HYEADIY"/>
<dbReference type="SUPFAM" id="SSF51445">
    <property type="entry name" value="(Trans)glycosidases"/>
    <property type="match status" value="1"/>
</dbReference>
<dbReference type="Pfam" id="PF02837">
    <property type="entry name" value="Glyco_hydro_2_N"/>
    <property type="match status" value="1"/>
</dbReference>
<dbReference type="GO" id="GO:0005990">
    <property type="term" value="P:lactose catabolic process"/>
    <property type="evidence" value="ECO:0007669"/>
    <property type="project" value="TreeGrafter"/>
</dbReference>
<dbReference type="PANTHER" id="PTHR46323">
    <property type="entry name" value="BETA-GALACTOSIDASE"/>
    <property type="match status" value="1"/>
</dbReference>
<proteinExistence type="inferred from homology"/>
<protein>
    <recommendedName>
        <fullName evidence="3">beta-galactosidase</fullName>
        <ecNumber evidence="3">3.2.1.23</ecNumber>
    </recommendedName>
    <alternativeName>
        <fullName evidence="6">Lactase</fullName>
    </alternativeName>
</protein>
<organism evidence="8 9">
    <name type="scientific">Sphaerulina musiva (strain SO2202)</name>
    <name type="common">Poplar stem canker fungus</name>
    <name type="synonym">Septoria musiva</name>
    <dbReference type="NCBI Taxonomy" id="692275"/>
    <lineage>
        <taxon>Eukaryota</taxon>
        <taxon>Fungi</taxon>
        <taxon>Dikarya</taxon>
        <taxon>Ascomycota</taxon>
        <taxon>Pezizomycotina</taxon>
        <taxon>Dothideomycetes</taxon>
        <taxon>Dothideomycetidae</taxon>
        <taxon>Mycosphaerellales</taxon>
        <taxon>Mycosphaerellaceae</taxon>
        <taxon>Sphaerulina</taxon>
    </lineage>
</organism>
<comment type="similarity">
    <text evidence="2">Belongs to the glycosyl hydrolase 2 family.</text>
</comment>
<dbReference type="EC" id="3.2.1.23" evidence="3"/>
<dbReference type="GO" id="GO:0004565">
    <property type="term" value="F:beta-galactosidase activity"/>
    <property type="evidence" value="ECO:0007669"/>
    <property type="project" value="UniProtKB-EC"/>
</dbReference>
<dbReference type="Gene3D" id="3.20.20.80">
    <property type="entry name" value="Glycosidases"/>
    <property type="match status" value="1"/>
</dbReference>
<dbReference type="InterPro" id="IPR006101">
    <property type="entry name" value="Glyco_hydro_2"/>
</dbReference>
<dbReference type="InterPro" id="IPR036156">
    <property type="entry name" value="Beta-gal/glucu_dom_sf"/>
</dbReference>
<dbReference type="InterPro" id="IPR004199">
    <property type="entry name" value="B-gal_small/dom_5"/>
</dbReference>
<evidence type="ECO:0000256" key="4">
    <source>
        <dbReference type="ARBA" id="ARBA00022801"/>
    </source>
</evidence>
<sequence length="1044" mass="117859">MGDMGIDKDRRPDWANLSVLHRNTLQPRSSFLGYSNEQDALARDASKAKAISLSGLWKLQLSNSPLEAPAGFELDDFDSSEWADVAVPGMWQLQGFGRGPHYTNVQFPFFVDPPYPPYTDNETGSYLTRFQVPKELEDHQLRLRFEGVDSGFHVYVNGKEVGYSQGARNPSEFDVTSFVKLGQDNSLAVRVYQFTDGSYIEDQDQWWLSGIFRDVFLLGFPQDNRVEDLSVQTLLDDEYRDATLEVQAIITGIGEVYFKLIDAAGNEIATYQTVKREKTTDVISISMPVKDPHKWTAETPYLYSLVVSLAGHHISHRVGFRQVELKDGLIQVNGKRVVFKGANRHEHHPISGRTVPYEFMKQDLLLMKRHNLNAIRTCHQPSDVRLYDLCDELGLWVMDEADLECHGFETIADAALSPADQALPFFERQKLTRSEAAKWTSDNALWRDAYLDRAQQLVHRDKLHPSVIIWSLGNEAFYGQNHTAMTEWIHEYDPTRLVHYEPDLQAEHVDMHSRMYPNISDIVKFAGSESKKPLVLCEYIHAMGTGPGNIKEYIDAFYKYPTLQGGWVWEWANHGLLTKTKDGKSFFGYGGDFKDIPNDYNFVMDGVLNSDHSVRSALAEYKKAVEPVQVISADPEGITIVNRLDFGTLDDFEVTWSTIDDTGNNQQSGSLELPKGIQPGSEAMLPWPGSRGLASKEILLNLRFVLKESTTWADKGHEVAVLQVQSTDPQPVILSTVGASHKALETSASATRLSLKSGDAEWQFDLVQGHLKSWKKNGTELVAQPLEPTFYRAPTDNDAPRDGKDWKDRFLHLARIHTREAKWQKSDEGNVVVQLEQKFAPPVLSWSLDLQTTYTFCASGTVKIDIKGTPRGQNLPQTLPRIGLTMGLPKTFDNVEWFGRGPGESYKDMKLSQLVGHYTSTVDQLWVQPEFPQESSNRTDTRWVKLSSSAAQTSLTAQFTKPQSVDMPDAAAPRHLFDFMASYYDVKDVDEAQHPFALEEMRKDYVVLRLDADHHGLGTGSCGPKTLEEYALKTKEFEFTAVLS</sequence>
<dbReference type="Pfam" id="PF02836">
    <property type="entry name" value="Glyco_hydro_2_C"/>
    <property type="match status" value="1"/>
</dbReference>
<reference evidence="8 9" key="1">
    <citation type="journal article" date="2012" name="PLoS Pathog.">
        <title>Diverse lifestyles and strategies of plant pathogenesis encoded in the genomes of eighteen Dothideomycetes fungi.</title>
        <authorList>
            <person name="Ohm R.A."/>
            <person name="Feau N."/>
            <person name="Henrissat B."/>
            <person name="Schoch C.L."/>
            <person name="Horwitz B.A."/>
            <person name="Barry K.W."/>
            <person name="Condon B.J."/>
            <person name="Copeland A.C."/>
            <person name="Dhillon B."/>
            <person name="Glaser F."/>
            <person name="Hesse C.N."/>
            <person name="Kosti I."/>
            <person name="LaButti K."/>
            <person name="Lindquist E.A."/>
            <person name="Lucas S."/>
            <person name="Salamov A.A."/>
            <person name="Bradshaw R.E."/>
            <person name="Ciuffetti L."/>
            <person name="Hamelin R.C."/>
            <person name="Kema G.H.J."/>
            <person name="Lawrence C."/>
            <person name="Scott J.A."/>
            <person name="Spatafora J.W."/>
            <person name="Turgeon B.G."/>
            <person name="de Wit P.J.G.M."/>
            <person name="Zhong S."/>
            <person name="Goodwin S.B."/>
            <person name="Grigoriev I.V."/>
        </authorList>
    </citation>
    <scope>NUCLEOTIDE SEQUENCE [LARGE SCALE GENOMIC DNA]</scope>
    <source>
        <strain evidence="8 9">SO2202</strain>
    </source>
</reference>
<evidence type="ECO:0000313" key="8">
    <source>
        <dbReference type="EMBL" id="EMF15280.1"/>
    </source>
</evidence>
<dbReference type="InterPro" id="IPR006104">
    <property type="entry name" value="Glyco_hydro_2_N"/>
</dbReference>
<dbReference type="PANTHER" id="PTHR46323:SF2">
    <property type="entry name" value="BETA-GALACTOSIDASE"/>
    <property type="match status" value="1"/>
</dbReference>
<feature type="domain" description="Beta galactosidase small chain/" evidence="7">
    <location>
        <begin position="754"/>
        <end position="1044"/>
    </location>
</feature>
<name>M3DB31_SPHMS</name>
<accession>M3DB31</accession>
<dbReference type="FunFam" id="3.20.20.80:FF:000018">
    <property type="entry name" value="Beta-galactosidase"/>
    <property type="match status" value="1"/>
</dbReference>
<dbReference type="Pfam" id="PF16353">
    <property type="entry name" value="LacZ_4"/>
    <property type="match status" value="1"/>
</dbReference>
<dbReference type="STRING" id="692275.M3DB31"/>
<dbReference type="GO" id="GO:0009341">
    <property type="term" value="C:beta-galactosidase complex"/>
    <property type="evidence" value="ECO:0007669"/>
    <property type="project" value="InterPro"/>
</dbReference>
<dbReference type="RefSeq" id="XP_016763401.1">
    <property type="nucleotide sequence ID" value="XM_016904143.1"/>
</dbReference>
<dbReference type="InterPro" id="IPR050347">
    <property type="entry name" value="Bact_Beta-galactosidase"/>
</dbReference>
<dbReference type="eggNOG" id="KOG2024">
    <property type="taxonomic scope" value="Eukaryota"/>
</dbReference>
<dbReference type="InterPro" id="IPR013783">
    <property type="entry name" value="Ig-like_fold"/>
</dbReference>
<dbReference type="InterPro" id="IPR008979">
    <property type="entry name" value="Galactose-bd-like_sf"/>
</dbReference>
<dbReference type="SMART" id="SM01038">
    <property type="entry name" value="Bgal_small_N"/>
    <property type="match status" value="1"/>
</dbReference>
<evidence type="ECO:0000256" key="5">
    <source>
        <dbReference type="ARBA" id="ARBA00023295"/>
    </source>
</evidence>
<dbReference type="InterPro" id="IPR006103">
    <property type="entry name" value="Glyco_hydro_2_cat"/>
</dbReference>
<keyword evidence="5" id="KW-0326">Glycosidase</keyword>
<comment type="catalytic activity">
    <reaction evidence="1">
        <text>Hydrolysis of terminal non-reducing beta-D-galactose residues in beta-D-galactosides.</text>
        <dbReference type="EC" id="3.2.1.23"/>
    </reaction>
</comment>
<dbReference type="AlphaFoldDB" id="M3DB31"/>
<evidence type="ECO:0000256" key="2">
    <source>
        <dbReference type="ARBA" id="ARBA00007401"/>
    </source>
</evidence>
<dbReference type="InterPro" id="IPR032312">
    <property type="entry name" value="LacZ_4"/>
</dbReference>
<evidence type="ECO:0000256" key="1">
    <source>
        <dbReference type="ARBA" id="ARBA00001412"/>
    </source>
</evidence>
<dbReference type="Gene3D" id="2.70.98.10">
    <property type="match status" value="1"/>
</dbReference>
<dbReference type="InterPro" id="IPR017853">
    <property type="entry name" value="GH"/>
</dbReference>
<dbReference type="SUPFAM" id="SSF74650">
    <property type="entry name" value="Galactose mutarotase-like"/>
    <property type="match status" value="1"/>
</dbReference>
<dbReference type="EMBL" id="KB456261">
    <property type="protein sequence ID" value="EMF15280.1"/>
    <property type="molecule type" value="Genomic_DNA"/>
</dbReference>
<keyword evidence="9" id="KW-1185">Reference proteome</keyword>
<dbReference type="Gene3D" id="2.60.40.10">
    <property type="entry name" value="Immunoglobulins"/>
    <property type="match status" value="2"/>
</dbReference>
<dbReference type="SUPFAM" id="SSF49785">
    <property type="entry name" value="Galactose-binding domain-like"/>
    <property type="match status" value="1"/>
</dbReference>